<feature type="modified residue" description="4-aspartylphosphate" evidence="2">
    <location>
        <position position="54"/>
    </location>
</feature>
<sequence length="184" mass="21127">MSSHKILVIDDSKVIRMHVKDMLPAGNFEVVEAKDGVEGYNLIRSEHPYLIMLDFFLPKMSGWEVYQEIQKEQQLKSIPLVLMSGRKEEVVEKIPEPFEYFAFIEKPFDQKQLVTAIKEAMTKAKKRPVPATTSPTQIVNQADQSAMAAEIQALNDKISKMQFEIENLKKQVNQLVGFIKKKLM</sequence>
<dbReference type="InterPro" id="IPR001789">
    <property type="entry name" value="Sig_transdc_resp-reg_receiver"/>
</dbReference>
<reference evidence="5" key="1">
    <citation type="journal article" date="2011" name="MBio">
        <title>Novel metabolic attributes of the genus Cyanothece, comprising a group of unicellular nitrogen-fixing Cyanobacteria.</title>
        <authorList>
            <person name="Bandyopadhyay A."/>
            <person name="Elvitigala T."/>
            <person name="Welsh E."/>
            <person name="Stockel J."/>
            <person name="Liberton M."/>
            <person name="Min H."/>
            <person name="Sherman L.A."/>
            <person name="Pakrasi H.B."/>
        </authorList>
    </citation>
    <scope>NUCLEOTIDE SEQUENCE [LARGE SCALE GENOMIC DNA]</scope>
    <source>
        <strain evidence="5">PCC 7424</strain>
    </source>
</reference>
<evidence type="ECO:0000256" key="2">
    <source>
        <dbReference type="PROSITE-ProRule" id="PRU00169"/>
    </source>
</evidence>
<gene>
    <name evidence="4" type="ordered locus">PCC7424_5208</name>
</gene>
<evidence type="ECO:0000313" key="4">
    <source>
        <dbReference type="EMBL" id="ACK73556.1"/>
    </source>
</evidence>
<dbReference type="Proteomes" id="UP000002384">
    <property type="component" value="Chromosome"/>
</dbReference>
<dbReference type="Pfam" id="PF00072">
    <property type="entry name" value="Response_reg"/>
    <property type="match status" value="1"/>
</dbReference>
<accession>B7KI69</accession>
<dbReference type="AlphaFoldDB" id="B7KI69"/>
<dbReference type="InterPro" id="IPR050595">
    <property type="entry name" value="Bact_response_regulator"/>
</dbReference>
<dbReference type="InterPro" id="IPR011006">
    <property type="entry name" value="CheY-like_superfamily"/>
</dbReference>
<dbReference type="SMART" id="SM00448">
    <property type="entry name" value="REC"/>
    <property type="match status" value="1"/>
</dbReference>
<dbReference type="PROSITE" id="PS50110">
    <property type="entry name" value="RESPONSE_REGULATORY"/>
    <property type="match status" value="1"/>
</dbReference>
<evidence type="ECO:0000259" key="3">
    <source>
        <dbReference type="PROSITE" id="PS50110"/>
    </source>
</evidence>
<name>B7KI69_GLOC7</name>
<dbReference type="eggNOG" id="COG0784">
    <property type="taxonomic scope" value="Bacteria"/>
</dbReference>
<dbReference type="EMBL" id="CP001291">
    <property type="protein sequence ID" value="ACK73556.1"/>
    <property type="molecule type" value="Genomic_DNA"/>
</dbReference>
<dbReference type="GO" id="GO:0000160">
    <property type="term" value="P:phosphorelay signal transduction system"/>
    <property type="evidence" value="ECO:0007669"/>
    <property type="project" value="InterPro"/>
</dbReference>
<dbReference type="OrthoDB" id="9773113at2"/>
<dbReference type="Gene3D" id="3.40.50.2300">
    <property type="match status" value="1"/>
</dbReference>
<dbReference type="KEGG" id="cyc:PCC7424_5208"/>
<organism evidence="4 5">
    <name type="scientific">Gloeothece citriformis (strain PCC 7424)</name>
    <name type="common">Cyanothece sp. (strain PCC 7424)</name>
    <dbReference type="NCBI Taxonomy" id="65393"/>
    <lineage>
        <taxon>Bacteria</taxon>
        <taxon>Bacillati</taxon>
        <taxon>Cyanobacteriota</taxon>
        <taxon>Cyanophyceae</taxon>
        <taxon>Oscillatoriophycideae</taxon>
        <taxon>Chroococcales</taxon>
        <taxon>Aphanothecaceae</taxon>
        <taxon>Gloeothece</taxon>
        <taxon>Gloeothece citriformis</taxon>
    </lineage>
</organism>
<evidence type="ECO:0000256" key="1">
    <source>
        <dbReference type="ARBA" id="ARBA00022553"/>
    </source>
</evidence>
<keyword evidence="1 2" id="KW-0597">Phosphoprotein</keyword>
<protein>
    <submittedName>
        <fullName evidence="4">Response regulator receiver protein</fullName>
    </submittedName>
</protein>
<dbReference type="STRING" id="65393.PCC7424_5208"/>
<dbReference type="PANTHER" id="PTHR44591:SF23">
    <property type="entry name" value="CHEY SUBFAMILY"/>
    <property type="match status" value="1"/>
</dbReference>
<feature type="domain" description="Response regulatory" evidence="3">
    <location>
        <begin position="5"/>
        <end position="121"/>
    </location>
</feature>
<keyword evidence="5" id="KW-1185">Reference proteome</keyword>
<dbReference type="SUPFAM" id="SSF52172">
    <property type="entry name" value="CheY-like"/>
    <property type="match status" value="1"/>
</dbReference>
<dbReference type="RefSeq" id="WP_015957134.1">
    <property type="nucleotide sequence ID" value="NC_011729.1"/>
</dbReference>
<dbReference type="PANTHER" id="PTHR44591">
    <property type="entry name" value="STRESS RESPONSE REGULATOR PROTEIN 1"/>
    <property type="match status" value="1"/>
</dbReference>
<dbReference type="HOGENOM" id="CLU_000445_69_4_3"/>
<proteinExistence type="predicted"/>
<dbReference type="CDD" id="cd00156">
    <property type="entry name" value="REC"/>
    <property type="match status" value="1"/>
</dbReference>
<evidence type="ECO:0000313" key="5">
    <source>
        <dbReference type="Proteomes" id="UP000002384"/>
    </source>
</evidence>